<dbReference type="PANTHER" id="PTHR33116:SF87">
    <property type="entry name" value="OS01G0158850 PROTEIN"/>
    <property type="match status" value="1"/>
</dbReference>
<feature type="chain" id="PRO_5002979027" evidence="2">
    <location>
        <begin position="30"/>
        <end position="322"/>
    </location>
</feature>
<feature type="signal peptide" evidence="2">
    <location>
        <begin position="1"/>
        <end position="29"/>
    </location>
</feature>
<reference evidence="4 5" key="1">
    <citation type="journal article" date="2005" name="Nature">
        <title>The map-based sequence of the rice genome.</title>
        <authorList>
            <consortium name="International rice genome sequencing project (IRGSP)"/>
            <person name="Matsumoto T."/>
            <person name="Wu J."/>
            <person name="Kanamori H."/>
            <person name="Katayose Y."/>
            <person name="Fujisawa M."/>
            <person name="Namiki N."/>
            <person name="Mizuno H."/>
            <person name="Yamamoto K."/>
            <person name="Antonio B.A."/>
            <person name="Baba T."/>
            <person name="Sakata K."/>
            <person name="Nagamura Y."/>
            <person name="Aoki H."/>
            <person name="Arikawa K."/>
            <person name="Arita K."/>
            <person name="Bito T."/>
            <person name="Chiden Y."/>
            <person name="Fujitsuka N."/>
            <person name="Fukunaka R."/>
            <person name="Hamada M."/>
            <person name="Harada C."/>
            <person name="Hayashi A."/>
            <person name="Hijishita S."/>
            <person name="Honda M."/>
            <person name="Hosokawa S."/>
            <person name="Ichikawa Y."/>
            <person name="Idonuma A."/>
            <person name="Iijima M."/>
            <person name="Ikeda M."/>
            <person name="Ikeno M."/>
            <person name="Ito K."/>
            <person name="Ito S."/>
            <person name="Ito T."/>
            <person name="Ito Y."/>
            <person name="Ito Y."/>
            <person name="Iwabuchi A."/>
            <person name="Kamiya K."/>
            <person name="Karasawa W."/>
            <person name="Kurita K."/>
            <person name="Katagiri S."/>
            <person name="Kikuta A."/>
            <person name="Kobayashi H."/>
            <person name="Kobayashi N."/>
            <person name="Machita K."/>
            <person name="Maehara T."/>
            <person name="Masukawa M."/>
            <person name="Mizubayashi T."/>
            <person name="Mukai Y."/>
            <person name="Nagasaki H."/>
            <person name="Nagata Y."/>
            <person name="Naito S."/>
            <person name="Nakashima M."/>
            <person name="Nakama Y."/>
            <person name="Nakamichi Y."/>
            <person name="Nakamura M."/>
            <person name="Meguro A."/>
            <person name="Negishi M."/>
            <person name="Ohta I."/>
            <person name="Ohta T."/>
            <person name="Okamoto M."/>
            <person name="Ono N."/>
            <person name="Saji S."/>
            <person name="Sakaguchi M."/>
            <person name="Sakai K."/>
            <person name="Shibata M."/>
            <person name="Shimokawa T."/>
            <person name="Song J."/>
            <person name="Takazaki Y."/>
            <person name="Terasawa K."/>
            <person name="Tsugane M."/>
            <person name="Tsuji K."/>
            <person name="Ueda S."/>
            <person name="Waki K."/>
            <person name="Yamagata H."/>
            <person name="Yamamoto M."/>
            <person name="Yamamoto S."/>
            <person name="Yamane H."/>
            <person name="Yoshiki S."/>
            <person name="Yoshihara R."/>
            <person name="Yukawa K."/>
            <person name="Zhong H."/>
            <person name="Yano M."/>
            <person name="Yuan Q."/>
            <person name="Ouyang S."/>
            <person name="Liu J."/>
            <person name="Jones K.M."/>
            <person name="Gansberger K."/>
            <person name="Moffat K."/>
            <person name="Hill J."/>
            <person name="Bera J."/>
            <person name="Fadrosh D."/>
            <person name="Jin S."/>
            <person name="Johri S."/>
            <person name="Kim M."/>
            <person name="Overton L."/>
            <person name="Reardon M."/>
            <person name="Tsitrin T."/>
            <person name="Vuong H."/>
            <person name="Weaver B."/>
            <person name="Ciecko A."/>
            <person name="Tallon L."/>
            <person name="Jackson J."/>
            <person name="Pai G."/>
            <person name="Aken S.V."/>
            <person name="Utterback T."/>
            <person name="Reidmuller S."/>
            <person name="Feldblyum T."/>
            <person name="Hsiao J."/>
            <person name="Zismann V."/>
            <person name="Iobst S."/>
            <person name="de Vazeille A.R."/>
            <person name="Buell C.R."/>
            <person name="Ying K."/>
            <person name="Li Y."/>
            <person name="Lu T."/>
            <person name="Huang Y."/>
            <person name="Zhao Q."/>
            <person name="Feng Q."/>
            <person name="Zhang L."/>
            <person name="Zhu J."/>
            <person name="Weng Q."/>
            <person name="Mu J."/>
            <person name="Lu Y."/>
            <person name="Fan D."/>
            <person name="Liu Y."/>
            <person name="Guan J."/>
            <person name="Zhang Y."/>
            <person name="Yu S."/>
            <person name="Liu X."/>
            <person name="Zhang Y."/>
            <person name="Hong G."/>
            <person name="Han B."/>
            <person name="Choisne N."/>
            <person name="Demange N."/>
            <person name="Orjeda G."/>
            <person name="Samain S."/>
            <person name="Cattolico L."/>
            <person name="Pelletier E."/>
            <person name="Couloux A."/>
            <person name="Segurens B."/>
            <person name="Wincker P."/>
            <person name="D'Hont A."/>
            <person name="Scarpelli C."/>
            <person name="Weissenbach J."/>
            <person name="Salanoubat M."/>
            <person name="Quetier F."/>
            <person name="Yu Y."/>
            <person name="Kim H.R."/>
            <person name="Rambo T."/>
            <person name="Currie J."/>
            <person name="Collura K."/>
            <person name="Luo M."/>
            <person name="Yang T."/>
            <person name="Ammiraju J.S.S."/>
            <person name="Engler F."/>
            <person name="Soderlund C."/>
            <person name="Wing R.A."/>
            <person name="Palmer L.E."/>
            <person name="de la Bastide M."/>
            <person name="Spiegel L."/>
            <person name="Nascimento L."/>
            <person name="Zutavern T."/>
            <person name="O'Shaughnessy A."/>
            <person name="Dike S."/>
            <person name="Dedhia N."/>
            <person name="Preston R."/>
            <person name="Balija V."/>
            <person name="McCombie W.R."/>
            <person name="Chow T."/>
            <person name="Chen H."/>
            <person name="Chung M."/>
            <person name="Chen C."/>
            <person name="Shaw J."/>
            <person name="Wu H."/>
            <person name="Hsiao K."/>
            <person name="Chao Y."/>
            <person name="Chu M."/>
            <person name="Cheng C."/>
            <person name="Hour A."/>
            <person name="Lee P."/>
            <person name="Lin S."/>
            <person name="Lin Y."/>
            <person name="Liou J."/>
            <person name="Liu S."/>
            <person name="Hsing Y."/>
            <person name="Raghuvanshi S."/>
            <person name="Mohanty A."/>
            <person name="Bharti A.K."/>
            <person name="Gaur A."/>
            <person name="Gupta V."/>
            <person name="Kumar D."/>
            <person name="Ravi V."/>
            <person name="Vij S."/>
            <person name="Kapur A."/>
            <person name="Khurana P."/>
            <person name="Khurana P."/>
            <person name="Khurana J.P."/>
            <person name="Tyagi A.K."/>
            <person name="Gaikwad K."/>
            <person name="Singh A."/>
            <person name="Dalal V."/>
            <person name="Srivastava S."/>
            <person name="Dixit A."/>
            <person name="Pal A.K."/>
            <person name="Ghazi I.A."/>
            <person name="Yadav M."/>
            <person name="Pandit A."/>
            <person name="Bhargava A."/>
            <person name="Sureshbabu K."/>
            <person name="Batra K."/>
            <person name="Sharma T.R."/>
            <person name="Mohapatra T."/>
            <person name="Singh N.K."/>
            <person name="Messing J."/>
            <person name="Nelson A.B."/>
            <person name="Fuks G."/>
            <person name="Kavchok S."/>
            <person name="Keizer G."/>
            <person name="Linton E."/>
            <person name="Llaca V."/>
            <person name="Song R."/>
            <person name="Tanyolac B."/>
            <person name="Young S."/>
            <person name="Ho-Il K."/>
            <person name="Hahn J.H."/>
            <person name="Sangsakoo G."/>
            <person name="Vanavichit A."/>
            <person name="de Mattos Luiz.A.T."/>
            <person name="Zimmer P.D."/>
            <person name="Malone G."/>
            <person name="Dellagostin O."/>
            <person name="de Oliveira A.C."/>
            <person name="Bevan M."/>
            <person name="Bancroft I."/>
            <person name="Minx P."/>
            <person name="Cordum H."/>
            <person name="Wilson R."/>
            <person name="Cheng Z."/>
            <person name="Jin W."/>
            <person name="Jiang J."/>
            <person name="Leong S.A."/>
            <person name="Iwama H."/>
            <person name="Gojobori T."/>
            <person name="Itoh T."/>
            <person name="Niimura Y."/>
            <person name="Fujii Y."/>
            <person name="Habara T."/>
            <person name="Sakai H."/>
            <person name="Sato Y."/>
            <person name="Wilson G."/>
            <person name="Kumar K."/>
            <person name="McCouch S."/>
            <person name="Juretic N."/>
            <person name="Hoen D."/>
            <person name="Wright S."/>
            <person name="Bruskiewich R."/>
            <person name="Bureau T."/>
            <person name="Miyao A."/>
            <person name="Hirochika H."/>
            <person name="Nishikawa T."/>
            <person name="Kadowaki K."/>
            <person name="Sugiura M."/>
            <person name="Burr B."/>
            <person name="Sasaki T."/>
        </authorList>
    </citation>
    <scope>NUCLEOTIDE SEQUENCE [LARGE SCALE GENOMIC DNA]</scope>
    <source>
        <strain evidence="5">cv. Nipponbare</strain>
    </source>
</reference>
<protein>
    <submittedName>
        <fullName evidence="4">Os06g0548600 protein</fullName>
    </submittedName>
</protein>
<dbReference type="SUPFAM" id="SSF56672">
    <property type="entry name" value="DNA/RNA polymerases"/>
    <property type="match status" value="1"/>
</dbReference>
<dbReference type="PROSITE" id="PS50878">
    <property type="entry name" value="RT_POL"/>
    <property type="match status" value="1"/>
</dbReference>
<sequence>MQHGPQASFLTAPTLSLLCFLSISVPVKQDEATFAISCIAIDGCSFTELIIVYPWSLPSVAIPCPIIALHYRYASAIGKCGGIPEPMPLMVARRGGTYPHSSVPQSTGGATTMVLQTERRKVNGKLGPYFRTSRGLRQGDPWSPFLFNLVGDALSVILEEAVRNGVLGGIVPHLVEGGLSHMQYADDTILFTTIEEGDILALKFLLFCFEEMTGMKINYQKSEVYVLGVEKEEELRIADILNCKVGEMSFVYLGLSMGVDKLKKKDLIPAMQKARKRLESWHSGHLSFGGGRSGLIPVSQAFLYITWAFSIYLVTFIRKWTV</sequence>
<name>C7J3K7_ORYSJ</name>
<gene>
    <name evidence="4" type="ordered locus">Os06g0548600</name>
</gene>
<feature type="domain" description="Reverse transcriptase" evidence="3">
    <location>
        <begin position="1"/>
        <end position="257"/>
    </location>
</feature>
<organism evidence="4 5">
    <name type="scientific">Oryza sativa subsp. japonica</name>
    <name type="common">Rice</name>
    <dbReference type="NCBI Taxonomy" id="39947"/>
    <lineage>
        <taxon>Eukaryota</taxon>
        <taxon>Viridiplantae</taxon>
        <taxon>Streptophyta</taxon>
        <taxon>Embryophyta</taxon>
        <taxon>Tracheophyta</taxon>
        <taxon>Spermatophyta</taxon>
        <taxon>Magnoliopsida</taxon>
        <taxon>Liliopsida</taxon>
        <taxon>Poales</taxon>
        <taxon>Poaceae</taxon>
        <taxon>BOP clade</taxon>
        <taxon>Oryzoideae</taxon>
        <taxon>Oryzeae</taxon>
        <taxon>Oryzinae</taxon>
        <taxon>Oryza</taxon>
        <taxon>Oryza sativa</taxon>
    </lineage>
</organism>
<evidence type="ECO:0000256" key="2">
    <source>
        <dbReference type="SAM" id="SignalP"/>
    </source>
</evidence>
<dbReference type="InterPro" id="IPR043502">
    <property type="entry name" value="DNA/RNA_pol_sf"/>
</dbReference>
<dbReference type="KEGG" id="dosa:Os06g0548600"/>
<dbReference type="EMBL" id="AP008212">
    <property type="protein sequence ID" value="BAH93572.1"/>
    <property type="molecule type" value="Genomic_DNA"/>
</dbReference>
<evidence type="ECO:0000256" key="1">
    <source>
        <dbReference type="SAM" id="Phobius"/>
    </source>
</evidence>
<dbReference type="InterPro" id="IPR000477">
    <property type="entry name" value="RT_dom"/>
</dbReference>
<evidence type="ECO:0000259" key="3">
    <source>
        <dbReference type="PROSITE" id="PS50878"/>
    </source>
</evidence>
<feature type="transmembrane region" description="Helical" evidence="1">
    <location>
        <begin position="301"/>
        <end position="317"/>
    </location>
</feature>
<keyword evidence="2" id="KW-0732">Signal</keyword>
<proteinExistence type="predicted"/>
<dbReference type="Proteomes" id="UP000000763">
    <property type="component" value="Chromosome 6"/>
</dbReference>
<reference evidence="5" key="2">
    <citation type="journal article" date="2008" name="Nucleic Acids Res.">
        <title>The rice annotation project database (RAP-DB): 2008 update.</title>
        <authorList>
            <consortium name="The rice annotation project (RAP)"/>
        </authorList>
    </citation>
    <scope>GENOME REANNOTATION</scope>
    <source>
        <strain evidence="5">cv. Nipponbare</strain>
    </source>
</reference>
<dbReference type="AlphaFoldDB" id="C7J3K7"/>
<accession>C7J3K7</accession>
<keyword evidence="1" id="KW-0812">Transmembrane</keyword>
<keyword evidence="1" id="KW-1133">Transmembrane helix</keyword>
<dbReference type="Pfam" id="PF00078">
    <property type="entry name" value="RVT_1"/>
    <property type="match status" value="1"/>
</dbReference>
<evidence type="ECO:0000313" key="4">
    <source>
        <dbReference type="EMBL" id="BAH93572.1"/>
    </source>
</evidence>
<keyword evidence="1" id="KW-0472">Membrane</keyword>
<evidence type="ECO:0000313" key="5">
    <source>
        <dbReference type="Proteomes" id="UP000000763"/>
    </source>
</evidence>
<dbReference type="PANTHER" id="PTHR33116">
    <property type="entry name" value="REVERSE TRANSCRIPTASE ZINC-BINDING DOMAIN-CONTAINING PROTEIN-RELATED-RELATED"/>
    <property type="match status" value="1"/>
</dbReference>